<evidence type="ECO:0000256" key="2">
    <source>
        <dbReference type="ARBA" id="ARBA00022692"/>
    </source>
</evidence>
<feature type="domain" description="F-box" evidence="6">
    <location>
        <begin position="2"/>
        <end position="52"/>
    </location>
</feature>
<dbReference type="InterPro" id="IPR001810">
    <property type="entry name" value="F-box_dom"/>
</dbReference>
<dbReference type="PROSITE" id="PS01346">
    <property type="entry name" value="CLAUDIN"/>
    <property type="match status" value="1"/>
</dbReference>
<keyword evidence="2 5" id="KW-0812">Transmembrane</keyword>
<dbReference type="InterPro" id="IPR017974">
    <property type="entry name" value="Claudin_CS"/>
</dbReference>
<dbReference type="EMBL" id="CAJNOG010000201">
    <property type="protein sequence ID" value="CAF1069203.1"/>
    <property type="molecule type" value="Genomic_DNA"/>
</dbReference>
<name>A0A814LU00_9BILA</name>
<protein>
    <recommendedName>
        <fullName evidence="6">F-box domain-containing protein</fullName>
    </recommendedName>
</protein>
<evidence type="ECO:0000313" key="7">
    <source>
        <dbReference type="EMBL" id="CAF1069203.1"/>
    </source>
</evidence>
<dbReference type="AlphaFoldDB" id="A0A814LU00"/>
<gene>
    <name evidence="7" type="ORF">JYZ213_LOCUS19657</name>
</gene>
<feature type="transmembrane region" description="Helical" evidence="5">
    <location>
        <begin position="317"/>
        <end position="339"/>
    </location>
</feature>
<organism evidence="7 8">
    <name type="scientific">Adineta steineri</name>
    <dbReference type="NCBI Taxonomy" id="433720"/>
    <lineage>
        <taxon>Eukaryota</taxon>
        <taxon>Metazoa</taxon>
        <taxon>Spiralia</taxon>
        <taxon>Gnathifera</taxon>
        <taxon>Rotifera</taxon>
        <taxon>Eurotatoria</taxon>
        <taxon>Bdelloidea</taxon>
        <taxon>Adinetida</taxon>
        <taxon>Adinetidae</taxon>
        <taxon>Adineta</taxon>
    </lineage>
</organism>
<reference evidence="7" key="1">
    <citation type="submission" date="2021-02" db="EMBL/GenBank/DDBJ databases">
        <authorList>
            <person name="Nowell W R."/>
        </authorList>
    </citation>
    <scope>NUCLEOTIDE SEQUENCE</scope>
</reference>
<sequence>MTMKFELLPNEIFIECFQYLNAADVFYSFDRLNYRFYTLIRTIPLRLNFEEFKKSKFNQFCQIILSDSELKHQIISLKLSNKGTRGQIKEFLSLFPLNEFINLRSLSLIDLKEENVEQLKPMLALISNLYYFSYTNSEHKTSAILSELSKSKLRILSIREFQYSTFILKEMSITALTISYCACYQLLGIFQYALTLKSSLSSGGYTYTYGLWQACTTYSTASNCGNINCPASGNDNGYCGRLMAGRAFMTLACIFSGIAAICLLVCGFVDEKISRILTIAGKVLAIVCVIMGIIGVATGGSAQQVFWQSYNQLNFTAGFGLGIVAIIINIVGFIVSLFVK</sequence>
<evidence type="ECO:0000256" key="5">
    <source>
        <dbReference type="SAM" id="Phobius"/>
    </source>
</evidence>
<evidence type="ECO:0000256" key="3">
    <source>
        <dbReference type="ARBA" id="ARBA00022989"/>
    </source>
</evidence>
<evidence type="ECO:0000256" key="4">
    <source>
        <dbReference type="ARBA" id="ARBA00023136"/>
    </source>
</evidence>
<dbReference type="Gene3D" id="1.20.140.150">
    <property type="match status" value="1"/>
</dbReference>
<evidence type="ECO:0000256" key="1">
    <source>
        <dbReference type="ARBA" id="ARBA00004141"/>
    </source>
</evidence>
<dbReference type="Proteomes" id="UP000663845">
    <property type="component" value="Unassembled WGS sequence"/>
</dbReference>
<evidence type="ECO:0000313" key="8">
    <source>
        <dbReference type="Proteomes" id="UP000663845"/>
    </source>
</evidence>
<evidence type="ECO:0000259" key="6">
    <source>
        <dbReference type="PROSITE" id="PS50181"/>
    </source>
</evidence>
<feature type="transmembrane region" description="Helical" evidence="5">
    <location>
        <begin position="247"/>
        <end position="269"/>
    </location>
</feature>
<comment type="caution">
    <text evidence="7">The sequence shown here is derived from an EMBL/GenBank/DDBJ whole genome shotgun (WGS) entry which is preliminary data.</text>
</comment>
<dbReference type="GO" id="GO:0016020">
    <property type="term" value="C:membrane"/>
    <property type="evidence" value="ECO:0007669"/>
    <property type="project" value="UniProtKB-SubCell"/>
</dbReference>
<accession>A0A814LU00</accession>
<feature type="transmembrane region" description="Helical" evidence="5">
    <location>
        <begin position="276"/>
        <end position="297"/>
    </location>
</feature>
<proteinExistence type="predicted"/>
<keyword evidence="4 5" id="KW-0472">Membrane</keyword>
<comment type="subcellular location">
    <subcellularLocation>
        <location evidence="1">Membrane</location>
        <topology evidence="1">Multi-pass membrane protein</topology>
    </subcellularLocation>
</comment>
<dbReference type="PROSITE" id="PS50181">
    <property type="entry name" value="FBOX"/>
    <property type="match status" value="1"/>
</dbReference>
<keyword evidence="3 5" id="KW-1133">Transmembrane helix</keyword>